<comment type="caution">
    <text evidence="4">The sequence shown here is derived from an EMBL/GenBank/DDBJ whole genome shotgun (WGS) entry which is preliminary data.</text>
</comment>
<dbReference type="Gene3D" id="3.90.1150.10">
    <property type="entry name" value="Aspartate Aminotransferase, domain 1"/>
    <property type="match status" value="1"/>
</dbReference>
<dbReference type="eggNOG" id="COG0156">
    <property type="taxonomic scope" value="Bacteria"/>
</dbReference>
<name>L1M836_9PSED</name>
<dbReference type="GO" id="GO:0030170">
    <property type="term" value="F:pyridoxal phosphate binding"/>
    <property type="evidence" value="ECO:0007669"/>
    <property type="project" value="InterPro"/>
</dbReference>
<dbReference type="InterPro" id="IPR015421">
    <property type="entry name" value="PyrdxlP-dep_Trfase_major"/>
</dbReference>
<dbReference type="Pfam" id="PF00155">
    <property type="entry name" value="Aminotran_1_2"/>
    <property type="match status" value="1"/>
</dbReference>
<dbReference type="GO" id="GO:0008483">
    <property type="term" value="F:transaminase activity"/>
    <property type="evidence" value="ECO:0007669"/>
    <property type="project" value="UniProtKB-KW"/>
</dbReference>
<dbReference type="Proteomes" id="UP000010448">
    <property type="component" value="Unassembled WGS sequence"/>
</dbReference>
<organism evidence="4 5">
    <name type="scientific">Pseudomonas bharatica CSV86</name>
    <dbReference type="NCBI Taxonomy" id="1005395"/>
    <lineage>
        <taxon>Bacteria</taxon>
        <taxon>Pseudomonadati</taxon>
        <taxon>Pseudomonadota</taxon>
        <taxon>Gammaproteobacteria</taxon>
        <taxon>Pseudomonadales</taxon>
        <taxon>Pseudomonadaceae</taxon>
        <taxon>Pseudomonas</taxon>
        <taxon>Pseudomonas bharatica</taxon>
    </lineage>
</organism>
<evidence type="ECO:0000256" key="1">
    <source>
        <dbReference type="ARBA" id="ARBA00001933"/>
    </source>
</evidence>
<dbReference type="Gene3D" id="3.40.640.10">
    <property type="entry name" value="Type I PLP-dependent aspartate aminotransferase-like (Major domain)"/>
    <property type="match status" value="1"/>
</dbReference>
<dbReference type="RefSeq" id="WP_009394428.1">
    <property type="nucleotide sequence ID" value="NZ_AMWJ02000001.1"/>
</dbReference>
<keyword evidence="2" id="KW-0808">Transferase</keyword>
<reference evidence="4 5" key="1">
    <citation type="journal article" date="2013" name="Genome Announc.">
        <title>Genome Sequence of Naphthalene-Degrading Soil Bacterium Pseudomonas putida CSV86.</title>
        <authorList>
            <person name="Phale P.S."/>
            <person name="Paliwal V."/>
            <person name="Raju S.C."/>
            <person name="Modak A."/>
            <person name="Purohit H.J."/>
        </authorList>
    </citation>
    <scope>NUCLEOTIDE SEQUENCE [LARGE SCALE GENOMIC DNA]</scope>
    <source>
        <strain evidence="4 5">CSV86</strain>
    </source>
</reference>
<dbReference type="PANTHER" id="PTHR13693">
    <property type="entry name" value="CLASS II AMINOTRANSFERASE/8-AMINO-7-OXONONANOATE SYNTHASE"/>
    <property type="match status" value="1"/>
</dbReference>
<evidence type="ECO:0000259" key="3">
    <source>
        <dbReference type="Pfam" id="PF00155"/>
    </source>
</evidence>
<dbReference type="AlphaFoldDB" id="L1M836"/>
<dbReference type="OrthoDB" id="9807157at2"/>
<dbReference type="InterPro" id="IPR050087">
    <property type="entry name" value="AON_synthase_class-II"/>
</dbReference>
<feature type="domain" description="Aminotransferase class I/classII large" evidence="3">
    <location>
        <begin position="170"/>
        <end position="410"/>
    </location>
</feature>
<keyword evidence="5" id="KW-1185">Reference proteome</keyword>
<gene>
    <name evidence="4" type="ORF">CSV86_002335</name>
</gene>
<dbReference type="NCBIfam" id="NF005697">
    <property type="entry name" value="PRK07505.1"/>
    <property type="match status" value="1"/>
</dbReference>
<evidence type="ECO:0000256" key="2">
    <source>
        <dbReference type="ARBA" id="ARBA00022679"/>
    </source>
</evidence>
<dbReference type="SUPFAM" id="SSF53383">
    <property type="entry name" value="PLP-dependent transferases"/>
    <property type="match status" value="1"/>
</dbReference>
<accession>L1M836</accession>
<dbReference type="InterPro" id="IPR015422">
    <property type="entry name" value="PyrdxlP-dep_Trfase_small"/>
</dbReference>
<protein>
    <submittedName>
        <fullName evidence="4">Aminotransferase class I/II-fold pyridoxal phosphate-dependent enzyme</fullName>
    </submittedName>
</protein>
<sequence length="426" mass="45672">MNDHDPLPAGSEENWMNIRRQRTSDALDSAAADGLTGFEVIARNGKQLTLLDGSICTEFVSCSYLGLENHPALILAAQVALERFGVHLSASRSAMSPLYLRQLEHLLGEIYGGCSVTVFSSTSNAHLGVLPLLGSGCMDGYLVRERGVMWLVDRTAHASMQALRGLLAQFGPVRRVDSADTDGLEEALVHCERERLTPVMLIDGVGSMSGLLPVAELSERLQRHHGYLYVDDAHGISISGCYGAGYAFESLGHRLPGNTLIAGSLSKAFGGAGGFIVLKRGANAGQLRALANPLVFGHSIPVPLQAVNVAAAQIHLSSEIRTLQQVLWSNVQRLDDQVGPTLLNARLRAPIRGAMFDDERQGILAANALRASGMVAFPVFYPIVETGRALLRCAVSAAHSSEQIDSLARQLNLQLNLQTGRASSQH</sequence>
<evidence type="ECO:0000313" key="4">
    <source>
        <dbReference type="EMBL" id="NNJ14180.1"/>
    </source>
</evidence>
<proteinExistence type="predicted"/>
<comment type="cofactor">
    <cofactor evidence="1">
        <name>pyridoxal 5'-phosphate</name>
        <dbReference type="ChEBI" id="CHEBI:597326"/>
    </cofactor>
</comment>
<dbReference type="InterPro" id="IPR004839">
    <property type="entry name" value="Aminotransferase_I/II_large"/>
</dbReference>
<evidence type="ECO:0000313" key="5">
    <source>
        <dbReference type="Proteomes" id="UP000010448"/>
    </source>
</evidence>
<dbReference type="InterPro" id="IPR015424">
    <property type="entry name" value="PyrdxlP-dep_Trfase"/>
</dbReference>
<keyword evidence="4" id="KW-0032">Aminotransferase</keyword>
<dbReference type="EMBL" id="AMWJ02000001">
    <property type="protein sequence ID" value="NNJ14180.1"/>
    <property type="molecule type" value="Genomic_DNA"/>
</dbReference>